<comment type="subunit">
    <text evidence="9">Homotetramer.</text>
</comment>
<comment type="function">
    <text evidence="1 9">Forms oxaloacetate, a four-carbon dicarboxylic acid source for the tricarboxylic acid cycle.</text>
</comment>
<feature type="region of interest" description="Disordered" evidence="11">
    <location>
        <begin position="1"/>
        <end position="23"/>
    </location>
</feature>
<dbReference type="PANTHER" id="PTHR30523:SF6">
    <property type="entry name" value="PHOSPHOENOLPYRUVATE CARBOXYLASE"/>
    <property type="match status" value="1"/>
</dbReference>
<feature type="compositionally biased region" description="Polar residues" evidence="11">
    <location>
        <begin position="1"/>
        <end position="11"/>
    </location>
</feature>
<evidence type="ECO:0000313" key="12">
    <source>
        <dbReference type="EMBL" id="RCG27858.1"/>
    </source>
</evidence>
<comment type="catalytic activity">
    <reaction evidence="8 9">
        <text>oxaloacetate + phosphate = phosphoenolpyruvate + hydrogencarbonate</text>
        <dbReference type="Rhea" id="RHEA:28370"/>
        <dbReference type="ChEBI" id="CHEBI:16452"/>
        <dbReference type="ChEBI" id="CHEBI:17544"/>
        <dbReference type="ChEBI" id="CHEBI:43474"/>
        <dbReference type="ChEBI" id="CHEBI:58702"/>
        <dbReference type="EC" id="4.1.1.31"/>
    </reaction>
</comment>
<evidence type="ECO:0000313" key="13">
    <source>
        <dbReference type="Proteomes" id="UP000253094"/>
    </source>
</evidence>
<dbReference type="InterPro" id="IPR021135">
    <property type="entry name" value="PEP_COase"/>
</dbReference>
<dbReference type="GO" id="GO:0005829">
    <property type="term" value="C:cytosol"/>
    <property type="evidence" value="ECO:0007669"/>
    <property type="project" value="TreeGrafter"/>
</dbReference>
<evidence type="ECO:0000256" key="2">
    <source>
        <dbReference type="ARBA" id="ARBA00008346"/>
    </source>
</evidence>
<name>A0A367FBY6_9ACTN</name>
<dbReference type="GO" id="GO:0015977">
    <property type="term" value="P:carbon fixation"/>
    <property type="evidence" value="ECO:0007669"/>
    <property type="project" value="UniProtKB-UniRule"/>
</dbReference>
<keyword evidence="13" id="KW-1185">Reference proteome</keyword>
<evidence type="ECO:0000256" key="8">
    <source>
        <dbReference type="ARBA" id="ARBA00048995"/>
    </source>
</evidence>
<keyword evidence="7 9" id="KW-0120">Carbon dioxide fixation</keyword>
<dbReference type="PANTHER" id="PTHR30523">
    <property type="entry name" value="PHOSPHOENOLPYRUVATE CARBOXYLASE"/>
    <property type="match status" value="1"/>
</dbReference>
<keyword evidence="5 9" id="KW-0460">Magnesium</keyword>
<feature type="compositionally biased region" description="Polar residues" evidence="11">
    <location>
        <begin position="762"/>
        <end position="776"/>
    </location>
</feature>
<evidence type="ECO:0000256" key="4">
    <source>
        <dbReference type="ARBA" id="ARBA00022419"/>
    </source>
</evidence>
<proteinExistence type="inferred from homology"/>
<evidence type="ECO:0000256" key="11">
    <source>
        <dbReference type="SAM" id="MobiDB-lite"/>
    </source>
</evidence>
<evidence type="ECO:0000256" key="10">
    <source>
        <dbReference type="PROSITE-ProRule" id="PRU10111"/>
    </source>
</evidence>
<evidence type="ECO:0000256" key="1">
    <source>
        <dbReference type="ARBA" id="ARBA00003670"/>
    </source>
</evidence>
<evidence type="ECO:0000256" key="5">
    <source>
        <dbReference type="ARBA" id="ARBA00022842"/>
    </source>
</evidence>
<comment type="cofactor">
    <cofactor evidence="9">
        <name>Mg(2+)</name>
        <dbReference type="ChEBI" id="CHEBI:18420"/>
    </cofactor>
</comment>
<keyword evidence="6 9" id="KW-0456">Lyase</keyword>
<feature type="active site" evidence="9">
    <location>
        <position position="549"/>
    </location>
</feature>
<dbReference type="EMBL" id="QOIL01000015">
    <property type="protein sequence ID" value="RCG27858.1"/>
    <property type="molecule type" value="Genomic_DNA"/>
</dbReference>
<dbReference type="HAMAP" id="MF_00595">
    <property type="entry name" value="PEPcase_type1"/>
    <property type="match status" value="1"/>
</dbReference>
<accession>A0A367FBY6</accession>
<organism evidence="12 13">
    <name type="scientific">Sphaerisporangium album</name>
    <dbReference type="NCBI Taxonomy" id="509200"/>
    <lineage>
        <taxon>Bacteria</taxon>
        <taxon>Bacillati</taxon>
        <taxon>Actinomycetota</taxon>
        <taxon>Actinomycetes</taxon>
        <taxon>Streptosporangiales</taxon>
        <taxon>Streptosporangiaceae</taxon>
        <taxon>Sphaerisporangium</taxon>
    </lineage>
</organism>
<evidence type="ECO:0000256" key="3">
    <source>
        <dbReference type="ARBA" id="ARBA00012305"/>
    </source>
</evidence>
<dbReference type="InterPro" id="IPR018129">
    <property type="entry name" value="PEP_COase_Lys_AS"/>
</dbReference>
<dbReference type="GO" id="GO:0006099">
    <property type="term" value="P:tricarboxylic acid cycle"/>
    <property type="evidence" value="ECO:0007669"/>
    <property type="project" value="InterPro"/>
</dbReference>
<dbReference type="SUPFAM" id="SSF51621">
    <property type="entry name" value="Phosphoenolpyruvate/pyruvate domain"/>
    <property type="match status" value="1"/>
</dbReference>
<feature type="active site" evidence="9 10">
    <location>
        <position position="158"/>
    </location>
</feature>
<comment type="similarity">
    <text evidence="2 9">Belongs to the PEPCase type 1 family.</text>
</comment>
<dbReference type="OrthoDB" id="9768133at2"/>
<dbReference type="InterPro" id="IPR015813">
    <property type="entry name" value="Pyrv/PenolPyrv_kinase-like_dom"/>
</dbReference>
<dbReference type="Pfam" id="PF00311">
    <property type="entry name" value="PEPcase"/>
    <property type="match status" value="3"/>
</dbReference>
<dbReference type="Gene3D" id="1.20.1440.90">
    <property type="entry name" value="Phosphoenolpyruvate/pyruvate domain"/>
    <property type="match status" value="1"/>
</dbReference>
<dbReference type="GO" id="GO:0006107">
    <property type="term" value="P:oxaloacetate metabolic process"/>
    <property type="evidence" value="ECO:0007669"/>
    <property type="project" value="UniProtKB-UniRule"/>
</dbReference>
<dbReference type="Proteomes" id="UP000253094">
    <property type="component" value="Unassembled WGS sequence"/>
</dbReference>
<feature type="compositionally biased region" description="Basic and acidic residues" evidence="11">
    <location>
        <begin position="12"/>
        <end position="23"/>
    </location>
</feature>
<dbReference type="PROSITE" id="PS00781">
    <property type="entry name" value="PEPCASE_1"/>
    <property type="match status" value="1"/>
</dbReference>
<sequence>MAANASQQADRSSAERHSAVSEMPDELRADVRLLGESLGRVIAEDGGPDLLSDVERLRKAVIAARRREISVDEVAAMVAEWPIERSVQIARAFTCYFHLVNLAEEHYRMRILRSRDTGEAALPDSLAQAVSELKHDLGEDELTRLIADLEFRPVLTAHPTEARRRAIATAIQRVSAQLAEYNSPDRGAQERQEAYRRMLEEIDLLWRTAQLRHTKLDPLDEVRTAMAAFDETLFRTVPRVYRSLDAALAEGTGTREPKAKAFIRYGSWIGGDRDGNPNVTARVTREAVLIQADHVLTALENATTRIGRTLTVSAQYGDPSKDLADAIALAVDDHPELVSELATRAPREPHRQWMLFVAARIAATRRRDLDLAYRSPDELLRDLRTCQASLVAGGAVRQAYGEIQHLIWQVETFGFHLAELEVRQHSQVHATALEELRAGRTSERTEEVLATIRMIAWIQERFGVRACPRYVVSFTRSADDVAAVYELAEHALGARAPVLDVVPLFESGQDLANSADVLTGMLRIPAVQRRLDQGGRRLEVMLGYSDSAKELGPAAATLKLYDAQAELASWALANDIRLTLFHGRGGALGRGGGPANRAVLAQAPGSVSGRFKVTEQGEVIFARYGHPAIALRHIEQVTNAVLLASTSSVESRTADAAARYRLLAERVASASERAYRSLTEAPGFPEWFGLVSPLEEIGSLRLGSRPARRGLGAPKSLDDLRAIPWVFSWAQTRVNLPGWYGLGSGLLAATRSAEDTAPAGTANGSPETGPAQTSRVDGSPENGAPVGGSTEIGPGLEELRRAYREWPLFASLLDNAEMSLAKTDRQIASRYLALGGRQDFADQVLAEYDLTRELVLAVTGHSRLLESRRVLSRAVQLRDPYVDALSHLQLRALSALRAASDLPEDERERLETLLLLSVNGVAAGLQNTG</sequence>
<evidence type="ECO:0000256" key="7">
    <source>
        <dbReference type="ARBA" id="ARBA00023300"/>
    </source>
</evidence>
<dbReference type="EC" id="4.1.1.31" evidence="3 9"/>
<dbReference type="GO" id="GO:0008964">
    <property type="term" value="F:phosphoenolpyruvate carboxylase activity"/>
    <property type="evidence" value="ECO:0007669"/>
    <property type="project" value="UniProtKB-UniRule"/>
</dbReference>
<keyword evidence="12" id="KW-0670">Pyruvate</keyword>
<reference evidence="12 13" key="1">
    <citation type="submission" date="2018-06" db="EMBL/GenBank/DDBJ databases">
        <title>Sphaerisporangium craniellae sp. nov., isolated from a marine sponge in the South China Sea.</title>
        <authorList>
            <person name="Li L."/>
        </authorList>
    </citation>
    <scope>NUCLEOTIDE SEQUENCE [LARGE SCALE GENOMIC DNA]</scope>
    <source>
        <strain evidence="12 13">CCTCC AA 208026</strain>
    </source>
</reference>
<protein>
    <recommendedName>
        <fullName evidence="4 9">Phosphoenolpyruvate carboxylase</fullName>
        <shortName evidence="9">PEPC</shortName>
        <shortName evidence="9">PEPCase</shortName>
        <ecNumber evidence="3 9">4.1.1.31</ecNumber>
    </recommendedName>
</protein>
<evidence type="ECO:0000256" key="6">
    <source>
        <dbReference type="ARBA" id="ARBA00023239"/>
    </source>
</evidence>
<gene>
    <name evidence="9" type="primary">ppc</name>
    <name evidence="12" type="ORF">DQ384_25360</name>
</gene>
<dbReference type="InterPro" id="IPR022805">
    <property type="entry name" value="PEP_COase_bac/pln-type"/>
</dbReference>
<evidence type="ECO:0000256" key="9">
    <source>
        <dbReference type="HAMAP-Rule" id="MF_00595"/>
    </source>
</evidence>
<feature type="region of interest" description="Disordered" evidence="11">
    <location>
        <begin position="753"/>
        <end position="792"/>
    </location>
</feature>
<dbReference type="GO" id="GO:0000287">
    <property type="term" value="F:magnesium ion binding"/>
    <property type="evidence" value="ECO:0007669"/>
    <property type="project" value="UniProtKB-UniRule"/>
</dbReference>
<dbReference type="RefSeq" id="WP_114031382.1">
    <property type="nucleotide sequence ID" value="NZ_QOIL01000015.1"/>
</dbReference>
<dbReference type="PRINTS" id="PR00150">
    <property type="entry name" value="PEPCARBXLASE"/>
</dbReference>
<dbReference type="AlphaFoldDB" id="A0A367FBY6"/>
<comment type="caution">
    <text evidence="12">The sequence shown here is derived from an EMBL/GenBank/DDBJ whole genome shotgun (WGS) entry which is preliminary data.</text>
</comment>